<dbReference type="OrthoDB" id="1259151at2759"/>
<evidence type="ECO:0000313" key="3">
    <source>
        <dbReference type="Proteomes" id="UP000308199"/>
    </source>
</evidence>
<dbReference type="CDD" id="cd13214">
    <property type="entry name" value="PH-GRAM_WBP2"/>
    <property type="match status" value="1"/>
</dbReference>
<dbReference type="GO" id="GO:0003713">
    <property type="term" value="F:transcription coactivator activity"/>
    <property type="evidence" value="ECO:0007669"/>
    <property type="project" value="InterPro"/>
</dbReference>
<evidence type="ECO:0000256" key="1">
    <source>
        <dbReference type="SAM" id="MobiDB-lite"/>
    </source>
</evidence>
<dbReference type="SUPFAM" id="SSF50729">
    <property type="entry name" value="PH domain-like"/>
    <property type="match status" value="1"/>
</dbReference>
<dbReference type="GO" id="GO:0031490">
    <property type="term" value="F:chromatin DNA binding"/>
    <property type="evidence" value="ECO:0007669"/>
    <property type="project" value="TreeGrafter"/>
</dbReference>
<feature type="compositionally biased region" description="Polar residues" evidence="1">
    <location>
        <begin position="174"/>
        <end position="184"/>
    </location>
</feature>
<dbReference type="Proteomes" id="UP000308199">
    <property type="component" value="Unassembled WGS sequence"/>
</dbReference>
<evidence type="ECO:0000313" key="2">
    <source>
        <dbReference type="EMBL" id="THH07180.1"/>
    </source>
</evidence>
<sequence length="196" mass="21354">MALNWTMLNQNRAPIPLPNEITIMTVDDGAEIIIAIPNVPSSQGGSSGASVETKRLKETGRIYLTDQRLIFVAPAPNAILDSLSIPLASILATSFEQPLFGSNYLSFDIRPSPDGRLTNGTKAEIRLKDRGLFQFVSLLEKSRERAIYMKRQAQSDDDTLPLYDSRSAERTPEPSMTSTSQAGPSTPGDLPPGYDA</sequence>
<dbReference type="PANTHER" id="PTHR31606:SF1">
    <property type="entry name" value="WW DOMAIN BINDING PROTEIN 2, ISOFORM E"/>
    <property type="match status" value="1"/>
</dbReference>
<protein>
    <submittedName>
        <fullName evidence="2">Uncharacterized protein</fullName>
    </submittedName>
</protein>
<organism evidence="2 3">
    <name type="scientific">Phellinidium pouzarii</name>
    <dbReference type="NCBI Taxonomy" id="167371"/>
    <lineage>
        <taxon>Eukaryota</taxon>
        <taxon>Fungi</taxon>
        <taxon>Dikarya</taxon>
        <taxon>Basidiomycota</taxon>
        <taxon>Agaricomycotina</taxon>
        <taxon>Agaricomycetes</taxon>
        <taxon>Hymenochaetales</taxon>
        <taxon>Hymenochaetaceae</taxon>
        <taxon>Phellinidium</taxon>
    </lineage>
</organism>
<keyword evidence="3" id="KW-1185">Reference proteome</keyword>
<name>A0A4S4LBZ2_9AGAM</name>
<dbReference type="InterPro" id="IPR044852">
    <property type="entry name" value="WBP2-like"/>
</dbReference>
<dbReference type="GO" id="GO:0005634">
    <property type="term" value="C:nucleus"/>
    <property type="evidence" value="ECO:0007669"/>
    <property type="project" value="TreeGrafter"/>
</dbReference>
<reference evidence="2 3" key="1">
    <citation type="submission" date="2019-02" db="EMBL/GenBank/DDBJ databases">
        <title>Genome sequencing of the rare red list fungi Phellinidium pouzarii.</title>
        <authorList>
            <person name="Buettner E."/>
            <person name="Kellner H."/>
        </authorList>
    </citation>
    <scope>NUCLEOTIDE SEQUENCE [LARGE SCALE GENOMIC DNA]</scope>
    <source>
        <strain evidence="2 3">DSM 108285</strain>
    </source>
</reference>
<gene>
    <name evidence="2" type="ORF">EW145_g3567</name>
</gene>
<dbReference type="EMBL" id="SGPK01000156">
    <property type="protein sequence ID" value="THH07180.1"/>
    <property type="molecule type" value="Genomic_DNA"/>
</dbReference>
<accession>A0A4S4LBZ2</accession>
<comment type="caution">
    <text evidence="2">The sequence shown here is derived from an EMBL/GenBank/DDBJ whole genome shotgun (WGS) entry which is preliminary data.</text>
</comment>
<dbReference type="AlphaFoldDB" id="A0A4S4LBZ2"/>
<proteinExistence type="predicted"/>
<dbReference type="PANTHER" id="PTHR31606">
    <property type="entry name" value="WW DOMAIN BINDING PROTEIN 2, ISOFORM E"/>
    <property type="match status" value="1"/>
</dbReference>
<feature type="region of interest" description="Disordered" evidence="1">
    <location>
        <begin position="156"/>
        <end position="196"/>
    </location>
</feature>